<dbReference type="GO" id="GO:0004672">
    <property type="term" value="F:protein kinase activity"/>
    <property type="evidence" value="ECO:0007669"/>
    <property type="project" value="InterPro"/>
</dbReference>
<reference evidence="2" key="1">
    <citation type="journal article" date="2019" name="Environ. Microbiol.">
        <title>Fungal ecological strategies reflected in gene transcription - a case study of two litter decomposers.</title>
        <authorList>
            <person name="Barbi F."/>
            <person name="Kohler A."/>
            <person name="Barry K."/>
            <person name="Baskaran P."/>
            <person name="Daum C."/>
            <person name="Fauchery L."/>
            <person name="Ihrmark K."/>
            <person name="Kuo A."/>
            <person name="LaButti K."/>
            <person name="Lipzen A."/>
            <person name="Morin E."/>
            <person name="Grigoriev I.V."/>
            <person name="Henrissat B."/>
            <person name="Lindahl B."/>
            <person name="Martin F."/>
        </authorList>
    </citation>
    <scope>NUCLEOTIDE SEQUENCE</scope>
    <source>
        <strain evidence="2">JB14</strain>
    </source>
</reference>
<gene>
    <name evidence="2" type="ORF">BT96DRAFT_1094877</name>
</gene>
<dbReference type="EMBL" id="ML769389">
    <property type="protein sequence ID" value="KAE9408821.1"/>
    <property type="molecule type" value="Genomic_DNA"/>
</dbReference>
<accession>A0A6A4IE11</accession>
<dbReference type="PROSITE" id="PS50011">
    <property type="entry name" value="PROTEIN_KINASE_DOM"/>
    <property type="match status" value="1"/>
</dbReference>
<dbReference type="InterPro" id="IPR011009">
    <property type="entry name" value="Kinase-like_dom_sf"/>
</dbReference>
<dbReference type="InterPro" id="IPR000719">
    <property type="entry name" value="Prot_kinase_dom"/>
</dbReference>
<feature type="domain" description="Protein kinase" evidence="1">
    <location>
        <begin position="157"/>
        <end position="432"/>
    </location>
</feature>
<dbReference type="Proteomes" id="UP000799118">
    <property type="component" value="Unassembled WGS sequence"/>
</dbReference>
<protein>
    <recommendedName>
        <fullName evidence="1">Protein kinase domain-containing protein</fullName>
    </recommendedName>
</protein>
<proteinExistence type="predicted"/>
<evidence type="ECO:0000313" key="2">
    <source>
        <dbReference type="EMBL" id="KAE9408821.1"/>
    </source>
</evidence>
<feature type="non-terminal residue" evidence="2">
    <location>
        <position position="1"/>
    </location>
</feature>
<evidence type="ECO:0000313" key="3">
    <source>
        <dbReference type="Proteomes" id="UP000799118"/>
    </source>
</evidence>
<sequence>KHSQVGLPSVAELTTFLNTPLEESEKIPISQKLFDDSVCARPSDICTEDDISAVFKIGDGGLASAPFISVLETPDSSRTEAGYHLCWDDNIRKALRVLIPEGECIRNTKYHTETRNALPDFAYLITKRCVFRGEEKVPTSAQNPAIELMQKTVWANDSAPYILGYYANETVVTLVAIVHEDGQTRRIDLETVDLKFTVDRVFNLRRLINMCSILCRLAKMVHKPSPDFELVKRSDCTISFPNAKLVKKTYTCSNALARVQRLKMVYQTLKEANVPNTDSLVSSKDNVAFLEPVGLATSPNTIGSLKDCLLCILDATQKAHQIPIYHRDIRKENVIRSKDDQSKWFLIDWEDASTKPTFAQRNFARETHSPAVLEDDHGPEVDIWAVGYLIKHADATIPPEIRELADRICRDSLKLTALETRDLVTAVFPVSA</sequence>
<dbReference type="AlphaFoldDB" id="A0A6A4IE11"/>
<dbReference type="GO" id="GO:0005524">
    <property type="term" value="F:ATP binding"/>
    <property type="evidence" value="ECO:0007669"/>
    <property type="project" value="InterPro"/>
</dbReference>
<name>A0A6A4IE11_9AGAR</name>
<organism evidence="2 3">
    <name type="scientific">Gymnopus androsaceus JB14</name>
    <dbReference type="NCBI Taxonomy" id="1447944"/>
    <lineage>
        <taxon>Eukaryota</taxon>
        <taxon>Fungi</taxon>
        <taxon>Dikarya</taxon>
        <taxon>Basidiomycota</taxon>
        <taxon>Agaricomycotina</taxon>
        <taxon>Agaricomycetes</taxon>
        <taxon>Agaricomycetidae</taxon>
        <taxon>Agaricales</taxon>
        <taxon>Marasmiineae</taxon>
        <taxon>Omphalotaceae</taxon>
        <taxon>Gymnopus</taxon>
    </lineage>
</organism>
<dbReference type="Gene3D" id="1.10.510.10">
    <property type="entry name" value="Transferase(Phosphotransferase) domain 1"/>
    <property type="match status" value="1"/>
</dbReference>
<evidence type="ECO:0000259" key="1">
    <source>
        <dbReference type="PROSITE" id="PS50011"/>
    </source>
</evidence>
<dbReference type="SUPFAM" id="SSF56112">
    <property type="entry name" value="Protein kinase-like (PK-like)"/>
    <property type="match status" value="1"/>
</dbReference>
<dbReference type="OrthoDB" id="2379186at2759"/>
<keyword evidence="3" id="KW-1185">Reference proteome</keyword>